<dbReference type="EMBL" id="GU071086">
    <property type="protein sequence ID" value="ADB04184.1"/>
    <property type="molecule type" value="Genomic_DNA"/>
</dbReference>
<evidence type="ECO:0000313" key="2">
    <source>
        <dbReference type="Proteomes" id="UP000029780"/>
    </source>
</evidence>
<organism evidence="1 2">
    <name type="scientific">Marseillevirus marseillevirus</name>
    <name type="common">GBM</name>
    <dbReference type="NCBI Taxonomy" id="694581"/>
    <lineage>
        <taxon>Viruses</taxon>
        <taxon>Varidnaviria</taxon>
        <taxon>Bamfordvirae</taxon>
        <taxon>Nucleocytoviricota</taxon>
        <taxon>Megaviricetes</taxon>
        <taxon>Pimascovirales</taxon>
        <taxon>Pimascovirales incertae sedis</taxon>
        <taxon>Marseilleviridae</taxon>
        <taxon>Marseillevirus</taxon>
        <taxon>Marseillevirus massiliense</taxon>
    </lineage>
</organism>
<dbReference type="KEGG" id="vg:8746658"/>
<organismHost>
    <name type="scientific">Acanthamoeba</name>
    <dbReference type="NCBI Taxonomy" id="5754"/>
</organismHost>
<evidence type="ECO:0000313" key="1">
    <source>
        <dbReference type="EMBL" id="ADB04184.1"/>
    </source>
</evidence>
<proteinExistence type="predicted"/>
<dbReference type="GeneID" id="8746658"/>
<protein>
    <submittedName>
        <fullName evidence="1">Uncharacterized protein</fullName>
    </submittedName>
</protein>
<name>D2XB57_GBMV</name>
<dbReference type="Proteomes" id="UP000029780">
    <property type="component" value="Segment"/>
</dbReference>
<accession>D2XB57</accession>
<sequence>MKFVVQQISQRIASIAIQRAKTRQSQEVQSVPKNIAAQNSSKPPSLPKFIVIQPQKIMVERNQRIKDSKGLRQGINNIFKYQRQK</sequence>
<dbReference type="RefSeq" id="YP_003407146.1">
    <property type="nucleotide sequence ID" value="NC_013756.1"/>
</dbReference>
<reference evidence="1 2" key="1">
    <citation type="journal article" date="2009" name="Proc. Natl. Acad. Sci. U.S.A.">
        <title>Giant Marseillevirus highlights the role of amoebae as a melting pot in emergence of chimeric microorganisms.</title>
        <authorList>
            <person name="Boyer M."/>
            <person name="Yutin N."/>
            <person name="Pagnier I."/>
            <person name="Barrassi L."/>
            <person name="Fournous G."/>
            <person name="Espinosa L."/>
            <person name="Robert C."/>
            <person name="Azza S."/>
            <person name="Sun S."/>
            <person name="Rossmann M.G."/>
            <person name="Suzan-Monti M."/>
            <person name="La Scola B."/>
            <person name="Koonin E.V."/>
            <person name="Raoult D."/>
        </authorList>
    </citation>
    <scope>NUCLEOTIDE SEQUENCE [LARGE SCALE GENOMIC DNA]</scope>
    <source>
        <strain evidence="1 2">T19</strain>
    </source>
</reference>
<keyword evidence="2" id="KW-1185">Reference proteome</keyword>
<gene>
    <name evidence="1" type="ORF">MAR_ORF422</name>
</gene>